<reference evidence="1" key="1">
    <citation type="journal article" date="2019" name="Beilstein J. Org. Chem.">
        <title>Nanangenines: drimane sesquiterpenoids as the dominant metabolite cohort of a novel Australian fungus, Aspergillus nanangensis.</title>
        <authorList>
            <person name="Lacey H.J."/>
            <person name="Gilchrist C.L.M."/>
            <person name="Crombie A."/>
            <person name="Kalaitzis J.A."/>
            <person name="Vuong D."/>
            <person name="Rutledge P.J."/>
            <person name="Turner P."/>
            <person name="Pitt J.I."/>
            <person name="Lacey E."/>
            <person name="Chooi Y.H."/>
            <person name="Piggott A.M."/>
        </authorList>
    </citation>
    <scope>NUCLEOTIDE SEQUENCE</scope>
    <source>
        <strain evidence="1">MST-FP2251</strain>
    </source>
</reference>
<accession>A0AAD4CDL5</accession>
<evidence type="ECO:0000313" key="1">
    <source>
        <dbReference type="EMBL" id="KAF9884535.1"/>
    </source>
</evidence>
<organism evidence="1 2">
    <name type="scientific">Aspergillus nanangensis</name>
    <dbReference type="NCBI Taxonomy" id="2582783"/>
    <lineage>
        <taxon>Eukaryota</taxon>
        <taxon>Fungi</taxon>
        <taxon>Dikarya</taxon>
        <taxon>Ascomycota</taxon>
        <taxon>Pezizomycotina</taxon>
        <taxon>Eurotiomycetes</taxon>
        <taxon>Eurotiomycetidae</taxon>
        <taxon>Eurotiales</taxon>
        <taxon>Aspergillaceae</taxon>
        <taxon>Aspergillus</taxon>
        <taxon>Aspergillus subgen. Circumdati</taxon>
    </lineage>
</organism>
<comment type="caution">
    <text evidence="1">The sequence shown here is derived from an EMBL/GenBank/DDBJ whole genome shotgun (WGS) entry which is preliminary data.</text>
</comment>
<keyword evidence="2" id="KW-1185">Reference proteome</keyword>
<reference evidence="1" key="2">
    <citation type="submission" date="2020-02" db="EMBL/GenBank/DDBJ databases">
        <authorList>
            <person name="Gilchrist C.L.M."/>
            <person name="Chooi Y.-H."/>
        </authorList>
    </citation>
    <scope>NUCLEOTIDE SEQUENCE</scope>
    <source>
        <strain evidence="1">MST-FP2251</strain>
    </source>
</reference>
<dbReference type="Proteomes" id="UP001194746">
    <property type="component" value="Unassembled WGS sequence"/>
</dbReference>
<dbReference type="EMBL" id="VCAU01000119">
    <property type="protein sequence ID" value="KAF9884535.1"/>
    <property type="molecule type" value="Genomic_DNA"/>
</dbReference>
<protein>
    <submittedName>
        <fullName evidence="1">Uncharacterized protein</fullName>
    </submittedName>
</protein>
<name>A0AAD4CDL5_ASPNN</name>
<gene>
    <name evidence="1" type="ORF">FE257_001480</name>
</gene>
<sequence>MILAGSFVLEADDKSPIHGYPNTAKVHQTIKRETFFKDGVFVGLVMRRFPASRGTRGHPRADLQLRDCGKACFYPIRWMENAWLLLHRCLKSIYESGWIYWSFTPAIA</sequence>
<evidence type="ECO:0000313" key="2">
    <source>
        <dbReference type="Proteomes" id="UP001194746"/>
    </source>
</evidence>
<proteinExistence type="predicted"/>
<dbReference type="AlphaFoldDB" id="A0AAD4CDL5"/>